<dbReference type="EMBL" id="OJIN01000066">
    <property type="protein sequence ID" value="SPD72859.1"/>
    <property type="molecule type" value="Genomic_DNA"/>
</dbReference>
<protein>
    <submittedName>
        <fullName evidence="1">Uncharacterized protein</fullName>
    </submittedName>
</protein>
<evidence type="ECO:0000313" key="1">
    <source>
        <dbReference type="EMBL" id="SPD72859.1"/>
    </source>
</evidence>
<name>A0A445MTY4_9BACT</name>
<accession>A0A445MTY4</accession>
<sequence>MDAIMVLLKISPIGFRLVSSDYFYLFLIGTHFAISYDQRLNNSINICFIENPVKNKAKL</sequence>
<reference evidence="1" key="1">
    <citation type="submission" date="2018-01" db="EMBL/GenBank/DDBJ databases">
        <authorList>
            <person name="Regsiter A."/>
            <person name="William W."/>
        </authorList>
    </citation>
    <scope>NUCLEOTIDE SEQUENCE</scope>
    <source>
        <strain evidence="1">TRIP AH-1</strain>
    </source>
</reference>
<dbReference type="AlphaFoldDB" id="A0A445MTY4"/>
<gene>
    <name evidence="1" type="ORF">PITCH_A1580014</name>
</gene>
<organism evidence="1">
    <name type="scientific">uncultured Desulfobacterium sp</name>
    <dbReference type="NCBI Taxonomy" id="201089"/>
    <lineage>
        <taxon>Bacteria</taxon>
        <taxon>Pseudomonadati</taxon>
        <taxon>Thermodesulfobacteriota</taxon>
        <taxon>Desulfobacteria</taxon>
        <taxon>Desulfobacterales</taxon>
        <taxon>Desulfobacteriaceae</taxon>
        <taxon>Desulfobacterium</taxon>
        <taxon>environmental samples</taxon>
    </lineage>
</organism>
<proteinExistence type="predicted"/>